<feature type="region of interest" description="Disordered" evidence="1">
    <location>
        <begin position="131"/>
        <end position="168"/>
    </location>
</feature>
<name>A0AAE0NCZ5_9PEZI</name>
<evidence type="ECO:0000313" key="3">
    <source>
        <dbReference type="Proteomes" id="UP001287356"/>
    </source>
</evidence>
<sequence length="168" mass="18650">MRSRMGPAVYYNQSEMARQPSEAYDPTRRQTNRASQLSSISSGFGDGDIIVGAQLIKPPQPAVTTANAAGRFSWMSQTTSGRETVYTQTSEDSPPRFRTVTSWVDQQTGRIIRVQQRENDLAAAPPVPQLPGHPGIPGIHNPPDEQVFNMMMDDEPPRRVEDTLTRIP</sequence>
<dbReference type="AlphaFoldDB" id="A0AAE0NCZ5"/>
<feature type="compositionally biased region" description="Low complexity" evidence="1">
    <location>
        <begin position="132"/>
        <end position="141"/>
    </location>
</feature>
<feature type="compositionally biased region" description="Basic and acidic residues" evidence="1">
    <location>
        <begin position="155"/>
        <end position="168"/>
    </location>
</feature>
<keyword evidence="3" id="KW-1185">Reference proteome</keyword>
<feature type="region of interest" description="Disordered" evidence="1">
    <location>
        <begin position="1"/>
        <end position="43"/>
    </location>
</feature>
<organism evidence="2 3">
    <name type="scientific">Lasiosphaeria ovina</name>
    <dbReference type="NCBI Taxonomy" id="92902"/>
    <lineage>
        <taxon>Eukaryota</taxon>
        <taxon>Fungi</taxon>
        <taxon>Dikarya</taxon>
        <taxon>Ascomycota</taxon>
        <taxon>Pezizomycotina</taxon>
        <taxon>Sordariomycetes</taxon>
        <taxon>Sordariomycetidae</taxon>
        <taxon>Sordariales</taxon>
        <taxon>Lasiosphaeriaceae</taxon>
        <taxon>Lasiosphaeria</taxon>
    </lineage>
</organism>
<evidence type="ECO:0000313" key="2">
    <source>
        <dbReference type="EMBL" id="KAK3379407.1"/>
    </source>
</evidence>
<gene>
    <name evidence="2" type="ORF">B0T24DRAFT_589978</name>
</gene>
<protein>
    <submittedName>
        <fullName evidence="2">Uncharacterized protein</fullName>
    </submittedName>
</protein>
<reference evidence="2" key="1">
    <citation type="journal article" date="2023" name="Mol. Phylogenet. Evol.">
        <title>Genome-scale phylogeny and comparative genomics of the fungal order Sordariales.</title>
        <authorList>
            <person name="Hensen N."/>
            <person name="Bonometti L."/>
            <person name="Westerberg I."/>
            <person name="Brannstrom I.O."/>
            <person name="Guillou S."/>
            <person name="Cros-Aarteil S."/>
            <person name="Calhoun S."/>
            <person name="Haridas S."/>
            <person name="Kuo A."/>
            <person name="Mondo S."/>
            <person name="Pangilinan J."/>
            <person name="Riley R."/>
            <person name="LaButti K."/>
            <person name="Andreopoulos B."/>
            <person name="Lipzen A."/>
            <person name="Chen C."/>
            <person name="Yan M."/>
            <person name="Daum C."/>
            <person name="Ng V."/>
            <person name="Clum A."/>
            <person name="Steindorff A."/>
            <person name="Ohm R.A."/>
            <person name="Martin F."/>
            <person name="Silar P."/>
            <person name="Natvig D.O."/>
            <person name="Lalanne C."/>
            <person name="Gautier V."/>
            <person name="Ament-Velasquez S.L."/>
            <person name="Kruys A."/>
            <person name="Hutchinson M.I."/>
            <person name="Powell A.J."/>
            <person name="Barry K."/>
            <person name="Miller A.N."/>
            <person name="Grigoriev I.V."/>
            <person name="Debuchy R."/>
            <person name="Gladieux P."/>
            <person name="Hiltunen Thoren M."/>
            <person name="Johannesson H."/>
        </authorList>
    </citation>
    <scope>NUCLEOTIDE SEQUENCE</scope>
    <source>
        <strain evidence="2">CBS 958.72</strain>
    </source>
</reference>
<evidence type="ECO:0000256" key="1">
    <source>
        <dbReference type="SAM" id="MobiDB-lite"/>
    </source>
</evidence>
<dbReference type="Proteomes" id="UP001287356">
    <property type="component" value="Unassembled WGS sequence"/>
</dbReference>
<dbReference type="EMBL" id="JAULSN010000002">
    <property type="protein sequence ID" value="KAK3379407.1"/>
    <property type="molecule type" value="Genomic_DNA"/>
</dbReference>
<accession>A0AAE0NCZ5</accession>
<proteinExistence type="predicted"/>
<comment type="caution">
    <text evidence="2">The sequence shown here is derived from an EMBL/GenBank/DDBJ whole genome shotgun (WGS) entry which is preliminary data.</text>
</comment>
<reference evidence="2" key="2">
    <citation type="submission" date="2023-06" db="EMBL/GenBank/DDBJ databases">
        <authorList>
            <consortium name="Lawrence Berkeley National Laboratory"/>
            <person name="Haridas S."/>
            <person name="Hensen N."/>
            <person name="Bonometti L."/>
            <person name="Westerberg I."/>
            <person name="Brannstrom I.O."/>
            <person name="Guillou S."/>
            <person name="Cros-Aarteil S."/>
            <person name="Calhoun S."/>
            <person name="Kuo A."/>
            <person name="Mondo S."/>
            <person name="Pangilinan J."/>
            <person name="Riley R."/>
            <person name="Labutti K."/>
            <person name="Andreopoulos B."/>
            <person name="Lipzen A."/>
            <person name="Chen C."/>
            <person name="Yanf M."/>
            <person name="Daum C."/>
            <person name="Ng V."/>
            <person name="Clum A."/>
            <person name="Steindorff A."/>
            <person name="Ohm R."/>
            <person name="Martin F."/>
            <person name="Silar P."/>
            <person name="Natvig D."/>
            <person name="Lalanne C."/>
            <person name="Gautier V."/>
            <person name="Ament-Velasquez S.L."/>
            <person name="Kruys A."/>
            <person name="Hutchinson M.I."/>
            <person name="Powell A.J."/>
            <person name="Barry K."/>
            <person name="Miller A.N."/>
            <person name="Grigoriev I.V."/>
            <person name="Debuchy R."/>
            <person name="Gladieux P."/>
            <person name="Thoren M.H."/>
            <person name="Johannesson H."/>
        </authorList>
    </citation>
    <scope>NUCLEOTIDE SEQUENCE</scope>
    <source>
        <strain evidence="2">CBS 958.72</strain>
    </source>
</reference>